<evidence type="ECO:0000256" key="6">
    <source>
        <dbReference type="ARBA" id="ARBA00023136"/>
    </source>
</evidence>
<dbReference type="GO" id="GO:0015109">
    <property type="term" value="F:chromate transmembrane transporter activity"/>
    <property type="evidence" value="ECO:0007669"/>
    <property type="project" value="InterPro"/>
</dbReference>
<dbReference type="Proteomes" id="UP000009226">
    <property type="component" value="Chromosome"/>
</dbReference>
<keyword evidence="4 7" id="KW-0812">Transmembrane</keyword>
<protein>
    <submittedName>
        <fullName evidence="8">Chromate transporter</fullName>
    </submittedName>
</protein>
<gene>
    <name evidence="8" type="ordered locus">Desca_0823</name>
</gene>
<dbReference type="eggNOG" id="COG2059">
    <property type="taxonomic scope" value="Bacteria"/>
</dbReference>
<feature type="transmembrane region" description="Helical" evidence="7">
    <location>
        <begin position="104"/>
        <end position="131"/>
    </location>
</feature>
<evidence type="ECO:0000256" key="5">
    <source>
        <dbReference type="ARBA" id="ARBA00022989"/>
    </source>
</evidence>
<evidence type="ECO:0000256" key="3">
    <source>
        <dbReference type="ARBA" id="ARBA00022475"/>
    </source>
</evidence>
<keyword evidence="9" id="KW-1185">Reference proteome</keyword>
<keyword evidence="3" id="KW-1003">Cell membrane</keyword>
<sequence>MANQHNKPIDLKTPQEKKMQTAAVAAVATVPFYLALWQLFVAFGRANIFGFGGGPSVIPLIQQEVVDNFKWLSTEEFTDSLAMGNALPGPIATKMAAYVGYKIAGIWGAISALVGTVVPTAVAMVALAGLYFKYKDAPQMVGALKAVRPVVVVLLIQTVWEMGVKSFPIPVTWIIALVAMVALFQFKIHPIILIVASMLFGLLFLSR</sequence>
<feature type="transmembrane region" description="Helical" evidence="7">
    <location>
        <begin position="21"/>
        <end position="40"/>
    </location>
</feature>
<feature type="transmembrane region" description="Helical" evidence="7">
    <location>
        <begin position="172"/>
        <end position="205"/>
    </location>
</feature>
<dbReference type="RefSeq" id="WP_003543566.1">
    <property type="nucleotide sequence ID" value="NC_015565.1"/>
</dbReference>
<evidence type="ECO:0000256" key="1">
    <source>
        <dbReference type="ARBA" id="ARBA00004651"/>
    </source>
</evidence>
<evidence type="ECO:0000256" key="7">
    <source>
        <dbReference type="SAM" id="Phobius"/>
    </source>
</evidence>
<keyword evidence="6 7" id="KW-0472">Membrane</keyword>
<keyword evidence="5 7" id="KW-1133">Transmembrane helix</keyword>
<dbReference type="PANTHER" id="PTHR43663:SF1">
    <property type="entry name" value="CHROMATE TRANSPORTER"/>
    <property type="match status" value="1"/>
</dbReference>
<dbReference type="EMBL" id="CP002736">
    <property type="protein sequence ID" value="AEF93703.1"/>
    <property type="molecule type" value="Genomic_DNA"/>
</dbReference>
<evidence type="ECO:0000313" key="8">
    <source>
        <dbReference type="EMBL" id="AEF93703.1"/>
    </source>
</evidence>
<dbReference type="AlphaFoldDB" id="F6B9C7"/>
<dbReference type="HOGENOM" id="CLU_018106_1_2_9"/>
<comment type="subcellular location">
    <subcellularLocation>
        <location evidence="1">Cell membrane</location>
        <topology evidence="1">Multi-pass membrane protein</topology>
    </subcellularLocation>
</comment>
<reference evidence="8" key="1">
    <citation type="submission" date="2011-05" db="EMBL/GenBank/DDBJ databases">
        <title>Complete sequence of Desulfotomaculum carboxydivorans CO-1-SRB.</title>
        <authorList>
            <consortium name="US DOE Joint Genome Institute"/>
            <person name="Lucas S."/>
            <person name="Han J."/>
            <person name="Lapidus A."/>
            <person name="Cheng J.-F."/>
            <person name="Goodwin L."/>
            <person name="Pitluck S."/>
            <person name="Peters L."/>
            <person name="Mikhailova N."/>
            <person name="Lu M."/>
            <person name="Han C."/>
            <person name="Tapia R."/>
            <person name="Land M."/>
            <person name="Hauser L."/>
            <person name="Kyrpides N."/>
            <person name="Ivanova N."/>
            <person name="Pagani I."/>
            <person name="Stams A."/>
            <person name="Plugge C."/>
            <person name="Muyzer G."/>
            <person name="Kuever J."/>
            <person name="Parshina S."/>
            <person name="Ivanova A."/>
            <person name="Nazina T."/>
            <person name="Woyke T."/>
        </authorList>
    </citation>
    <scope>NUCLEOTIDE SEQUENCE [LARGE SCALE GENOMIC DNA]</scope>
    <source>
        <strain evidence="8">CO-1-SRB</strain>
    </source>
</reference>
<accession>F6B9C7</accession>
<comment type="similarity">
    <text evidence="2">Belongs to the chromate ion transporter (CHR) (TC 2.A.51) family.</text>
</comment>
<dbReference type="PANTHER" id="PTHR43663">
    <property type="entry name" value="CHROMATE TRANSPORT PROTEIN-RELATED"/>
    <property type="match status" value="1"/>
</dbReference>
<evidence type="ECO:0000256" key="4">
    <source>
        <dbReference type="ARBA" id="ARBA00022692"/>
    </source>
</evidence>
<dbReference type="InterPro" id="IPR003370">
    <property type="entry name" value="Chromate_transpt"/>
</dbReference>
<dbReference type="STRING" id="868595.Desca_0823"/>
<dbReference type="GO" id="GO:0005886">
    <property type="term" value="C:plasma membrane"/>
    <property type="evidence" value="ECO:0007669"/>
    <property type="project" value="UniProtKB-SubCell"/>
</dbReference>
<dbReference type="InterPro" id="IPR052518">
    <property type="entry name" value="CHR_Transporter"/>
</dbReference>
<organism evidence="8 9">
    <name type="scientific">Desulfotomaculum nigrificans (strain DSM 14880 / VKM B-2319 / CO-1-SRB)</name>
    <name type="common">Desulfotomaculum carboxydivorans</name>
    <dbReference type="NCBI Taxonomy" id="868595"/>
    <lineage>
        <taxon>Bacteria</taxon>
        <taxon>Bacillati</taxon>
        <taxon>Bacillota</taxon>
        <taxon>Clostridia</taxon>
        <taxon>Eubacteriales</taxon>
        <taxon>Desulfotomaculaceae</taxon>
        <taxon>Desulfotomaculum</taxon>
    </lineage>
</organism>
<proteinExistence type="inferred from homology"/>
<dbReference type="Pfam" id="PF02417">
    <property type="entry name" value="Chromate_transp"/>
    <property type="match status" value="1"/>
</dbReference>
<name>F6B9C7_DESCC</name>
<dbReference type="KEGG" id="dca:Desca_0823"/>
<evidence type="ECO:0000313" key="9">
    <source>
        <dbReference type="Proteomes" id="UP000009226"/>
    </source>
</evidence>
<evidence type="ECO:0000256" key="2">
    <source>
        <dbReference type="ARBA" id="ARBA00005262"/>
    </source>
</evidence>